<dbReference type="OrthoDB" id="484098at2"/>
<evidence type="ECO:0000313" key="5">
    <source>
        <dbReference type="Proteomes" id="UP000320496"/>
    </source>
</evidence>
<proteinExistence type="predicted"/>
<evidence type="ECO:0000313" key="4">
    <source>
        <dbReference type="EMBL" id="QDU41480.1"/>
    </source>
</evidence>
<evidence type="ECO:0000256" key="2">
    <source>
        <dbReference type="SAM" id="SignalP"/>
    </source>
</evidence>
<keyword evidence="2" id="KW-0732">Signal</keyword>
<dbReference type="AlphaFoldDB" id="A0A517ZG79"/>
<feature type="domain" description="Ice-binding protein C-terminal" evidence="3">
    <location>
        <begin position="206"/>
        <end position="232"/>
    </location>
</feature>
<dbReference type="NCBIfam" id="TIGR02595">
    <property type="entry name" value="PEP_CTERM"/>
    <property type="match status" value="1"/>
</dbReference>
<feature type="signal peptide" evidence="2">
    <location>
        <begin position="1"/>
        <end position="23"/>
    </location>
</feature>
<evidence type="ECO:0000256" key="1">
    <source>
        <dbReference type="SAM" id="MobiDB-lite"/>
    </source>
</evidence>
<feature type="chain" id="PRO_5021790049" evidence="2">
    <location>
        <begin position="24"/>
        <end position="246"/>
    </location>
</feature>
<dbReference type="EMBL" id="CP036275">
    <property type="protein sequence ID" value="QDU41480.1"/>
    <property type="molecule type" value="Genomic_DNA"/>
</dbReference>
<sequence length="246" mass="25510" precursor="true">MQLVQRAALFLVVIVATAGNVQAGMITLSATDSGWYRDDGFHQSTNENYIAGTEHSIHRNFFTFDLSSVSGTIVGATLRLENPNNGYYYFPPGPDPSPSYALFDVTTPVATLTAAHSAGPAGVAVYDDLGTGASYGSVSVNSSSNGTIVEISLGASAISDLNAAIGADFAIGGALPPSTGFNYIFGSTSPGAFTKELTLETSSVSPVPEPSSLALFSIGTAMTGLGAARRRRREKQQPSEDSPQEA</sequence>
<keyword evidence="5" id="KW-1185">Reference proteome</keyword>
<dbReference type="InterPro" id="IPR013424">
    <property type="entry name" value="Ice-binding_C"/>
</dbReference>
<dbReference type="Proteomes" id="UP000320496">
    <property type="component" value="Chromosome"/>
</dbReference>
<dbReference type="Pfam" id="PF07589">
    <property type="entry name" value="PEP-CTERM"/>
    <property type="match status" value="1"/>
</dbReference>
<organism evidence="4 5">
    <name type="scientific">Maioricimonas rarisocia</name>
    <dbReference type="NCBI Taxonomy" id="2528026"/>
    <lineage>
        <taxon>Bacteria</taxon>
        <taxon>Pseudomonadati</taxon>
        <taxon>Planctomycetota</taxon>
        <taxon>Planctomycetia</taxon>
        <taxon>Planctomycetales</taxon>
        <taxon>Planctomycetaceae</taxon>
        <taxon>Maioricimonas</taxon>
    </lineage>
</organism>
<accession>A0A517ZG79</accession>
<name>A0A517ZG79_9PLAN</name>
<dbReference type="RefSeq" id="WP_145372935.1">
    <property type="nucleotide sequence ID" value="NZ_CP036275.1"/>
</dbReference>
<evidence type="ECO:0000259" key="3">
    <source>
        <dbReference type="Pfam" id="PF07589"/>
    </source>
</evidence>
<protein>
    <submittedName>
        <fullName evidence="4">PEP-CTERM motif protein</fullName>
    </submittedName>
</protein>
<feature type="region of interest" description="Disordered" evidence="1">
    <location>
        <begin position="225"/>
        <end position="246"/>
    </location>
</feature>
<dbReference type="KEGG" id="mri:Mal4_58480"/>
<reference evidence="4 5" key="1">
    <citation type="submission" date="2019-02" db="EMBL/GenBank/DDBJ databases">
        <title>Deep-cultivation of Planctomycetes and their phenomic and genomic characterization uncovers novel biology.</title>
        <authorList>
            <person name="Wiegand S."/>
            <person name="Jogler M."/>
            <person name="Boedeker C."/>
            <person name="Pinto D."/>
            <person name="Vollmers J."/>
            <person name="Rivas-Marin E."/>
            <person name="Kohn T."/>
            <person name="Peeters S.H."/>
            <person name="Heuer A."/>
            <person name="Rast P."/>
            <person name="Oberbeckmann S."/>
            <person name="Bunk B."/>
            <person name="Jeske O."/>
            <person name="Meyerdierks A."/>
            <person name="Storesund J.E."/>
            <person name="Kallscheuer N."/>
            <person name="Luecker S."/>
            <person name="Lage O.M."/>
            <person name="Pohl T."/>
            <person name="Merkel B.J."/>
            <person name="Hornburger P."/>
            <person name="Mueller R.-W."/>
            <person name="Bruemmer F."/>
            <person name="Labrenz M."/>
            <person name="Spormann A.M."/>
            <person name="Op den Camp H."/>
            <person name="Overmann J."/>
            <person name="Amann R."/>
            <person name="Jetten M.S.M."/>
            <person name="Mascher T."/>
            <person name="Medema M.H."/>
            <person name="Devos D.P."/>
            <person name="Kaster A.-K."/>
            <person name="Ovreas L."/>
            <person name="Rohde M."/>
            <person name="Galperin M.Y."/>
            <person name="Jogler C."/>
        </authorList>
    </citation>
    <scope>NUCLEOTIDE SEQUENCE [LARGE SCALE GENOMIC DNA]</scope>
    <source>
        <strain evidence="4 5">Mal4</strain>
    </source>
</reference>
<gene>
    <name evidence="4" type="ORF">Mal4_58480</name>
</gene>